<evidence type="ECO:0000313" key="2">
    <source>
        <dbReference type="EMBL" id="CCX29997.1"/>
    </source>
</evidence>
<feature type="compositionally biased region" description="Polar residues" evidence="1">
    <location>
        <begin position="82"/>
        <end position="101"/>
    </location>
</feature>
<protein>
    <submittedName>
        <fullName evidence="2">Uncharacterized protein</fullName>
    </submittedName>
</protein>
<feature type="region of interest" description="Disordered" evidence="1">
    <location>
        <begin position="1"/>
        <end position="174"/>
    </location>
</feature>
<dbReference type="EMBL" id="HF935409">
    <property type="protein sequence ID" value="CCX29997.1"/>
    <property type="molecule type" value="Genomic_DNA"/>
</dbReference>
<gene>
    <name evidence="2" type="ORF">PCON_07925</name>
</gene>
<proteinExistence type="predicted"/>
<feature type="compositionally biased region" description="Polar residues" evidence="1">
    <location>
        <begin position="17"/>
        <end position="26"/>
    </location>
</feature>
<organism evidence="2 3">
    <name type="scientific">Pyronema omphalodes (strain CBS 100304)</name>
    <name type="common">Pyronema confluens</name>
    <dbReference type="NCBI Taxonomy" id="1076935"/>
    <lineage>
        <taxon>Eukaryota</taxon>
        <taxon>Fungi</taxon>
        <taxon>Dikarya</taxon>
        <taxon>Ascomycota</taxon>
        <taxon>Pezizomycotina</taxon>
        <taxon>Pezizomycetes</taxon>
        <taxon>Pezizales</taxon>
        <taxon>Pyronemataceae</taxon>
        <taxon>Pyronema</taxon>
    </lineage>
</organism>
<dbReference type="AlphaFoldDB" id="U4LEL6"/>
<evidence type="ECO:0000313" key="3">
    <source>
        <dbReference type="Proteomes" id="UP000018144"/>
    </source>
</evidence>
<dbReference type="Proteomes" id="UP000018144">
    <property type="component" value="Unassembled WGS sequence"/>
</dbReference>
<evidence type="ECO:0000256" key="1">
    <source>
        <dbReference type="SAM" id="MobiDB-lite"/>
    </source>
</evidence>
<keyword evidence="3" id="KW-1185">Reference proteome</keyword>
<sequence>MAPSKGTPRVPKGTPKHPSNQLQVTTPKVIPSTPRRKPKPAAENESPDHLSSPFTPSIYTAPTPLKNAKVSPIPKTPVYKETATQTTTPRYSPGTINNPIVLSSPKTPKTPDTPSEWHFDSNSIEGEAPSELSDDYESDFYLRSTPCPGGDDKDDEEDGDGIPGKLARDILCTS</sequence>
<name>U4LEL6_PYROM</name>
<reference evidence="2 3" key="1">
    <citation type="journal article" date="2013" name="PLoS Genet.">
        <title>The genome and development-dependent transcriptomes of Pyronema confluens: a window into fungal evolution.</title>
        <authorList>
            <person name="Traeger S."/>
            <person name="Altegoer F."/>
            <person name="Freitag M."/>
            <person name="Gabaldon T."/>
            <person name="Kempken F."/>
            <person name="Kumar A."/>
            <person name="Marcet-Houben M."/>
            <person name="Poggeler S."/>
            <person name="Stajich J.E."/>
            <person name="Nowrousian M."/>
        </authorList>
    </citation>
    <scope>NUCLEOTIDE SEQUENCE [LARGE SCALE GENOMIC DNA]</scope>
    <source>
        <strain evidence="3">CBS 100304</strain>
        <tissue evidence="2">Vegetative mycelium</tissue>
    </source>
</reference>
<accession>U4LEL6</accession>
<feature type="compositionally biased region" description="Low complexity" evidence="1">
    <location>
        <begin position="103"/>
        <end position="114"/>
    </location>
</feature>